<evidence type="ECO:0000313" key="18">
    <source>
        <dbReference type="EMBL" id="EHM10781.1"/>
    </source>
</evidence>
<evidence type="ECO:0000256" key="9">
    <source>
        <dbReference type="ARBA" id="ARBA00022777"/>
    </source>
</evidence>
<dbReference type="CDD" id="cd17546">
    <property type="entry name" value="REC_hyHK_CKI1_RcsC-like"/>
    <property type="match status" value="1"/>
</dbReference>
<keyword evidence="9 18" id="KW-0418">Kinase</keyword>
<keyword evidence="11" id="KW-1133">Transmembrane helix</keyword>
<proteinExistence type="predicted"/>
<dbReference type="Gene3D" id="1.20.120.160">
    <property type="entry name" value="HPT domain"/>
    <property type="match status" value="1"/>
</dbReference>
<evidence type="ECO:0000256" key="2">
    <source>
        <dbReference type="ARBA" id="ARBA00004429"/>
    </source>
</evidence>
<dbReference type="SUPFAM" id="SSF55874">
    <property type="entry name" value="ATPase domain of HSP90 chaperone/DNA topoisomerase II/histidine kinase"/>
    <property type="match status" value="1"/>
</dbReference>
<dbReference type="CDD" id="cd16922">
    <property type="entry name" value="HATPase_EvgS-ArcB-TorS-like"/>
    <property type="match status" value="1"/>
</dbReference>
<dbReference type="EMBL" id="CM001377">
    <property type="protein sequence ID" value="EHM10781.1"/>
    <property type="molecule type" value="Genomic_DNA"/>
</dbReference>
<evidence type="ECO:0000256" key="3">
    <source>
        <dbReference type="ARBA" id="ARBA00012438"/>
    </source>
</evidence>
<keyword evidence="19" id="KW-1185">Reference proteome</keyword>
<dbReference type="SMART" id="SM00387">
    <property type="entry name" value="HATPase_c"/>
    <property type="match status" value="1"/>
</dbReference>
<feature type="domain" description="HPt" evidence="17">
    <location>
        <begin position="472"/>
        <end position="565"/>
    </location>
</feature>
<comment type="subcellular location">
    <subcellularLocation>
        <location evidence="2">Cell inner membrane</location>
        <topology evidence="2">Multi-pass membrane protein</topology>
    </subcellularLocation>
</comment>
<dbReference type="InterPro" id="IPR001789">
    <property type="entry name" value="Sig_transdc_resp-reg_receiver"/>
</dbReference>
<dbReference type="Gene3D" id="3.40.50.2300">
    <property type="match status" value="1"/>
</dbReference>
<dbReference type="Pfam" id="PF01627">
    <property type="entry name" value="Hpt"/>
    <property type="match status" value="1"/>
</dbReference>
<evidence type="ECO:0000256" key="4">
    <source>
        <dbReference type="ARBA" id="ARBA00022475"/>
    </source>
</evidence>
<keyword evidence="8" id="KW-0812">Transmembrane</keyword>
<evidence type="ECO:0000259" key="15">
    <source>
        <dbReference type="PROSITE" id="PS50109"/>
    </source>
</evidence>
<dbReference type="CDD" id="cd00082">
    <property type="entry name" value="HisKA"/>
    <property type="match status" value="1"/>
</dbReference>
<gene>
    <name evidence="18" type="ORF">TheveDRAFT_1663</name>
</gene>
<feature type="domain" description="Response regulatory" evidence="16">
    <location>
        <begin position="325"/>
        <end position="445"/>
    </location>
</feature>
<dbReference type="InterPro" id="IPR004358">
    <property type="entry name" value="Sig_transdc_His_kin-like_C"/>
</dbReference>
<dbReference type="Pfam" id="PF02518">
    <property type="entry name" value="HATPase_c"/>
    <property type="match status" value="1"/>
</dbReference>
<evidence type="ECO:0000256" key="6">
    <source>
        <dbReference type="ARBA" id="ARBA00022553"/>
    </source>
</evidence>
<keyword evidence="6 14" id="KW-0597">Phosphoprotein</keyword>
<dbReference type="InterPro" id="IPR036097">
    <property type="entry name" value="HisK_dim/P_sf"/>
</dbReference>
<dbReference type="PROSITE" id="PS50109">
    <property type="entry name" value="HIS_KIN"/>
    <property type="match status" value="1"/>
</dbReference>
<feature type="domain" description="Histidine kinase" evidence="15">
    <location>
        <begin position="87"/>
        <end position="298"/>
    </location>
</feature>
<dbReference type="InterPro" id="IPR011006">
    <property type="entry name" value="CheY-like_superfamily"/>
</dbReference>
<dbReference type="Gene3D" id="1.10.287.130">
    <property type="match status" value="1"/>
</dbReference>
<dbReference type="InterPro" id="IPR008207">
    <property type="entry name" value="Sig_transdc_His_kin_Hpt_dom"/>
</dbReference>
<dbReference type="SUPFAM" id="SSF52172">
    <property type="entry name" value="CheY-like"/>
    <property type="match status" value="1"/>
</dbReference>
<dbReference type="SMART" id="SM00448">
    <property type="entry name" value="REC"/>
    <property type="match status" value="1"/>
</dbReference>
<feature type="modified residue" description="4-aspartylphosphate" evidence="14">
    <location>
        <position position="374"/>
    </location>
</feature>
<dbReference type="Pfam" id="PF00512">
    <property type="entry name" value="HisKA"/>
    <property type="match status" value="1"/>
</dbReference>
<dbReference type="InterPro" id="IPR036890">
    <property type="entry name" value="HATPase_C_sf"/>
</dbReference>
<evidence type="ECO:0000256" key="14">
    <source>
        <dbReference type="PROSITE-ProRule" id="PRU00169"/>
    </source>
</evidence>
<evidence type="ECO:0000259" key="17">
    <source>
        <dbReference type="PROSITE" id="PS50894"/>
    </source>
</evidence>
<reference evidence="18 19" key="1">
    <citation type="submission" date="2011-10" db="EMBL/GenBank/DDBJ databases">
        <title>The Noncontiguous Finished genome of Thermanaerovibrio velox DSM 12556.</title>
        <authorList>
            <consortium name="US DOE Joint Genome Institute (JGI-PGF)"/>
            <person name="Lucas S."/>
            <person name="Copeland A."/>
            <person name="Lapidus A."/>
            <person name="Glavina del Rio T."/>
            <person name="Dalin E."/>
            <person name="Tice H."/>
            <person name="Bruce D."/>
            <person name="Goodwin L."/>
            <person name="Pitluck S."/>
            <person name="Peters L."/>
            <person name="Mikhailova N."/>
            <person name="Teshima H."/>
            <person name="Kyrpides N."/>
            <person name="Mavromatis K."/>
            <person name="Ivanova N."/>
            <person name="Markowitz V."/>
            <person name="Cheng J.-F."/>
            <person name="Hugenholtz P."/>
            <person name="Woyke T."/>
            <person name="Wu D."/>
            <person name="Spring S."/>
            <person name="Brambilla E.-M."/>
            <person name="Klenk H.-P."/>
            <person name="Eisen J.A."/>
        </authorList>
    </citation>
    <scope>NUCLEOTIDE SEQUENCE [LARGE SCALE GENOMIC DNA]</scope>
    <source>
        <strain evidence="18 19">DSM 12556</strain>
    </source>
</reference>
<feature type="modified residue" description="Phosphohistidine" evidence="13">
    <location>
        <position position="511"/>
    </location>
</feature>
<dbReference type="GO" id="GO:0005886">
    <property type="term" value="C:plasma membrane"/>
    <property type="evidence" value="ECO:0007669"/>
    <property type="project" value="UniProtKB-SubCell"/>
</dbReference>
<evidence type="ECO:0000256" key="7">
    <source>
        <dbReference type="ARBA" id="ARBA00022679"/>
    </source>
</evidence>
<dbReference type="InterPro" id="IPR003661">
    <property type="entry name" value="HisK_dim/P_dom"/>
</dbReference>
<evidence type="ECO:0000259" key="16">
    <source>
        <dbReference type="PROSITE" id="PS50110"/>
    </source>
</evidence>
<keyword evidence="10" id="KW-0547">Nucleotide-binding</keyword>
<dbReference type="InterPro" id="IPR005467">
    <property type="entry name" value="His_kinase_dom"/>
</dbReference>
<dbReference type="PROSITE" id="PS50894">
    <property type="entry name" value="HPT"/>
    <property type="match status" value="1"/>
</dbReference>
<dbReference type="InterPro" id="IPR036641">
    <property type="entry name" value="HPT_dom_sf"/>
</dbReference>
<accession>H0UQL7</accession>
<name>H0UQL7_9BACT</name>
<dbReference type="EC" id="2.7.13.3" evidence="3"/>
<sequence>MALKIDLEDVPHPAVLFPPGGTPMGANSKGEEFLATFGWDGPAPAGESVSIGGRRFFPVRLASLPRGDVFALVEESCPPTRDLFISQISHEIRNPLNNIIGMSEMCLSAESPNRRWLECIKEASSHLLRIANDLLDLSSARNDLELRLAPYEVRKLISNTIRFVAPMAEAKGLILLTKISPSLPKLLNGDQDRIRQILLNLLTNAIKFSEQGKITVEATIEGSDLVISVTDSGRGIPKEQLDKIFLPFYQTSPSDRGQGRGLGLAICMKLAESMGGTISVQSVPGKGSSFSLKVPAAEAEGQPASFEDAQKAQTLHAAPDSRPLQILLAEDDPLNRELVQTALSAMGHSVKSASTGMEALRAFSTHRFDLAILDVNMPQGDGVWLARQIRLLESKDPSRARTPLIALTACATEEDRQRCLKAGMDLFLTKPVPLAELKAAVEGAAGGGNPAGSRADAPAVDTQRLMDLSSGELEVVGKALTLFKEGVPIMLETLRLLLHRNDLNGAASVVHKLKGRFATVGHQEAAEYLAALEDRLKKGQGDDPDQVISRINQATREVLAAYEAINIKPI</sequence>
<evidence type="ECO:0000256" key="5">
    <source>
        <dbReference type="ARBA" id="ARBA00022519"/>
    </source>
</evidence>
<evidence type="ECO:0000256" key="11">
    <source>
        <dbReference type="ARBA" id="ARBA00022989"/>
    </source>
</evidence>
<dbReference type="SUPFAM" id="SSF47384">
    <property type="entry name" value="Homodimeric domain of signal transducing histidine kinase"/>
    <property type="match status" value="1"/>
</dbReference>
<dbReference type="HOGENOM" id="CLU_000445_104_15_0"/>
<keyword evidence="4" id="KW-1003">Cell membrane</keyword>
<comment type="catalytic activity">
    <reaction evidence="1">
        <text>ATP + protein L-histidine = ADP + protein N-phospho-L-histidine.</text>
        <dbReference type="EC" id="2.7.13.3"/>
    </reaction>
</comment>
<dbReference type="Proteomes" id="UP000005730">
    <property type="component" value="Chromosome"/>
</dbReference>
<evidence type="ECO:0000256" key="12">
    <source>
        <dbReference type="ARBA" id="ARBA00023136"/>
    </source>
</evidence>
<dbReference type="STRING" id="926567.TheveDRAFT_1663"/>
<dbReference type="SUPFAM" id="SSF47226">
    <property type="entry name" value="Histidine-containing phosphotransfer domain, HPT domain"/>
    <property type="match status" value="1"/>
</dbReference>
<evidence type="ECO:0000256" key="1">
    <source>
        <dbReference type="ARBA" id="ARBA00000085"/>
    </source>
</evidence>
<dbReference type="AlphaFoldDB" id="H0UQL7"/>
<keyword evidence="12" id="KW-0472">Membrane</keyword>
<evidence type="ECO:0000256" key="8">
    <source>
        <dbReference type="ARBA" id="ARBA00022692"/>
    </source>
</evidence>
<dbReference type="Gene3D" id="3.30.565.10">
    <property type="entry name" value="Histidine kinase-like ATPase, C-terminal domain"/>
    <property type="match status" value="1"/>
</dbReference>
<evidence type="ECO:0000256" key="10">
    <source>
        <dbReference type="ARBA" id="ARBA00022840"/>
    </source>
</evidence>
<dbReference type="SMART" id="SM00388">
    <property type="entry name" value="HisKA"/>
    <property type="match status" value="1"/>
</dbReference>
<dbReference type="PANTHER" id="PTHR43047">
    <property type="entry name" value="TWO-COMPONENT HISTIDINE PROTEIN KINASE"/>
    <property type="match status" value="1"/>
</dbReference>
<dbReference type="GO" id="GO:0000155">
    <property type="term" value="F:phosphorelay sensor kinase activity"/>
    <property type="evidence" value="ECO:0007669"/>
    <property type="project" value="InterPro"/>
</dbReference>
<organism evidence="18 19">
    <name type="scientific">Thermanaerovibrio velox DSM 12556</name>
    <dbReference type="NCBI Taxonomy" id="926567"/>
    <lineage>
        <taxon>Bacteria</taxon>
        <taxon>Thermotogati</taxon>
        <taxon>Synergistota</taxon>
        <taxon>Synergistia</taxon>
        <taxon>Synergistales</taxon>
        <taxon>Synergistaceae</taxon>
        <taxon>Thermanaerovibrio</taxon>
    </lineage>
</organism>
<protein>
    <recommendedName>
        <fullName evidence="3">histidine kinase</fullName>
        <ecNumber evidence="3">2.7.13.3</ecNumber>
    </recommendedName>
</protein>
<dbReference type="PROSITE" id="PS50110">
    <property type="entry name" value="RESPONSE_REGULATORY"/>
    <property type="match status" value="1"/>
</dbReference>
<dbReference type="Pfam" id="PF00072">
    <property type="entry name" value="Response_reg"/>
    <property type="match status" value="1"/>
</dbReference>
<dbReference type="RefSeq" id="WP_006584275.1">
    <property type="nucleotide sequence ID" value="NZ_CM001377.1"/>
</dbReference>
<evidence type="ECO:0000313" key="19">
    <source>
        <dbReference type="Proteomes" id="UP000005730"/>
    </source>
</evidence>
<evidence type="ECO:0000256" key="13">
    <source>
        <dbReference type="PROSITE-ProRule" id="PRU00110"/>
    </source>
</evidence>
<keyword evidence="7" id="KW-0808">Transferase</keyword>
<dbReference type="PRINTS" id="PR00344">
    <property type="entry name" value="BCTRLSENSOR"/>
</dbReference>
<dbReference type="OrthoDB" id="187at2"/>
<dbReference type="FunFam" id="3.30.565.10:FF:000010">
    <property type="entry name" value="Sensor histidine kinase RcsC"/>
    <property type="match status" value="1"/>
</dbReference>
<dbReference type="eggNOG" id="COG0642">
    <property type="taxonomic scope" value="Bacteria"/>
</dbReference>
<dbReference type="InterPro" id="IPR003594">
    <property type="entry name" value="HATPase_dom"/>
</dbReference>
<keyword evidence="5" id="KW-0997">Cell inner membrane</keyword>
<keyword evidence="10" id="KW-0067">ATP-binding</keyword>